<dbReference type="Gene3D" id="1.10.260.40">
    <property type="entry name" value="lambda repressor-like DNA-binding domains"/>
    <property type="match status" value="1"/>
</dbReference>
<dbReference type="EMBL" id="JBHSFP010000006">
    <property type="protein sequence ID" value="MFC4531549.1"/>
    <property type="molecule type" value="Genomic_DNA"/>
</dbReference>
<comment type="caution">
    <text evidence="2">The sequence shown here is derived from an EMBL/GenBank/DDBJ whole genome shotgun (WGS) entry which is preliminary data.</text>
</comment>
<evidence type="ECO:0000259" key="1">
    <source>
        <dbReference type="PROSITE" id="PS50943"/>
    </source>
</evidence>
<dbReference type="Proteomes" id="UP001596004">
    <property type="component" value="Unassembled WGS sequence"/>
</dbReference>
<dbReference type="InterPro" id="IPR010982">
    <property type="entry name" value="Lambda_DNA-bd_dom_sf"/>
</dbReference>
<dbReference type="Pfam" id="PF19054">
    <property type="entry name" value="DUF5753"/>
    <property type="match status" value="1"/>
</dbReference>
<name>A0ABV9CEF1_9ACTN</name>
<gene>
    <name evidence="2" type="ORF">ACFO60_12300</name>
</gene>
<dbReference type="SMART" id="SM00530">
    <property type="entry name" value="HTH_XRE"/>
    <property type="match status" value="1"/>
</dbReference>
<dbReference type="InterPro" id="IPR001387">
    <property type="entry name" value="Cro/C1-type_HTH"/>
</dbReference>
<dbReference type="Pfam" id="PF13560">
    <property type="entry name" value="HTH_31"/>
    <property type="match status" value="1"/>
</dbReference>
<sequence length="285" mass="32074">MAGSPTVKRRRLSAELIRLREQAGLTHDEVCKHLEWSRGRLTHMEQNKWTRPDVGNIRLLLDLYGVTDPKVREAVLNLARQSREKGWWQSYKDIFQGSLPGFEADATQLRTYEIAFVPGLLQTMTYATAIFRAGQVLEEDQAAVTRRVEGRMARQGILRREDPPELWAVIDEAALLRLVGGVDVMAEQLKHIIEMAKLPNITIQVLPNSAGAHVAMACGFVILDFAGDLDPSIVYMETPTDSLFLERPEEVQAYTLIHNRVLAAALTAEESVTYIASLIARLQRE</sequence>
<feature type="domain" description="HTH cro/C1-type" evidence="1">
    <location>
        <begin position="16"/>
        <end position="71"/>
    </location>
</feature>
<organism evidence="2 3">
    <name type="scientific">Sphaerisporangium dianthi</name>
    <dbReference type="NCBI Taxonomy" id="1436120"/>
    <lineage>
        <taxon>Bacteria</taxon>
        <taxon>Bacillati</taxon>
        <taxon>Actinomycetota</taxon>
        <taxon>Actinomycetes</taxon>
        <taxon>Streptosporangiales</taxon>
        <taxon>Streptosporangiaceae</taxon>
        <taxon>Sphaerisporangium</taxon>
    </lineage>
</organism>
<dbReference type="SUPFAM" id="SSF47413">
    <property type="entry name" value="lambda repressor-like DNA-binding domains"/>
    <property type="match status" value="1"/>
</dbReference>
<evidence type="ECO:0000313" key="3">
    <source>
        <dbReference type="Proteomes" id="UP001596004"/>
    </source>
</evidence>
<evidence type="ECO:0000313" key="2">
    <source>
        <dbReference type="EMBL" id="MFC4531549.1"/>
    </source>
</evidence>
<dbReference type="PROSITE" id="PS50943">
    <property type="entry name" value="HTH_CROC1"/>
    <property type="match status" value="1"/>
</dbReference>
<keyword evidence="3" id="KW-1185">Reference proteome</keyword>
<dbReference type="InterPro" id="IPR043917">
    <property type="entry name" value="DUF5753"/>
</dbReference>
<accession>A0ABV9CEF1</accession>
<protein>
    <submittedName>
        <fullName evidence="2">Helix-turn-helix domain-containing protein</fullName>
    </submittedName>
</protein>
<dbReference type="RefSeq" id="WP_380840174.1">
    <property type="nucleotide sequence ID" value="NZ_JBHSFP010000006.1"/>
</dbReference>
<reference evidence="3" key="1">
    <citation type="journal article" date="2019" name="Int. J. Syst. Evol. Microbiol.">
        <title>The Global Catalogue of Microorganisms (GCM) 10K type strain sequencing project: providing services to taxonomists for standard genome sequencing and annotation.</title>
        <authorList>
            <consortium name="The Broad Institute Genomics Platform"/>
            <consortium name="The Broad Institute Genome Sequencing Center for Infectious Disease"/>
            <person name="Wu L."/>
            <person name="Ma J."/>
        </authorList>
    </citation>
    <scope>NUCLEOTIDE SEQUENCE [LARGE SCALE GENOMIC DNA]</scope>
    <source>
        <strain evidence="3">CGMCC 4.7132</strain>
    </source>
</reference>
<dbReference type="CDD" id="cd00093">
    <property type="entry name" value="HTH_XRE"/>
    <property type="match status" value="1"/>
</dbReference>
<proteinExistence type="predicted"/>